<dbReference type="GO" id="GO:0020037">
    <property type="term" value="F:heme binding"/>
    <property type="evidence" value="ECO:0007669"/>
    <property type="project" value="InterPro"/>
</dbReference>
<reference evidence="1" key="1">
    <citation type="submission" date="2023-08" db="EMBL/GenBank/DDBJ databases">
        <authorList>
            <person name="Chen Y."/>
            <person name="Shah S."/>
            <person name="Dougan E. K."/>
            <person name="Thang M."/>
            <person name="Chan C."/>
        </authorList>
    </citation>
    <scope>NUCLEOTIDE SEQUENCE</scope>
</reference>
<dbReference type="InterPro" id="IPR036226">
    <property type="entry name" value="LipOase_C_sf"/>
</dbReference>
<dbReference type="GO" id="GO:0005506">
    <property type="term" value="F:iron ion binding"/>
    <property type="evidence" value="ECO:0007669"/>
    <property type="project" value="InterPro"/>
</dbReference>
<evidence type="ECO:0000313" key="2">
    <source>
        <dbReference type="Proteomes" id="UP001178507"/>
    </source>
</evidence>
<keyword evidence="2" id="KW-1185">Reference proteome</keyword>
<accession>A0AA36MUZ2</accession>
<dbReference type="GO" id="GO:0016705">
    <property type="term" value="F:oxidoreductase activity, acting on paired donors, with incorporation or reduction of molecular oxygen"/>
    <property type="evidence" value="ECO:0007669"/>
    <property type="project" value="InterPro"/>
</dbReference>
<dbReference type="Gene3D" id="1.10.630.10">
    <property type="entry name" value="Cytochrome P450"/>
    <property type="match status" value="1"/>
</dbReference>
<dbReference type="Gene3D" id="1.20.245.10">
    <property type="entry name" value="Lipoxygenase-1, Domain 5"/>
    <property type="match status" value="1"/>
</dbReference>
<dbReference type="SUPFAM" id="SSF48264">
    <property type="entry name" value="Cytochrome P450"/>
    <property type="match status" value="1"/>
</dbReference>
<dbReference type="InterPro" id="IPR036396">
    <property type="entry name" value="Cyt_P450_sf"/>
</dbReference>
<dbReference type="GO" id="GO:0004497">
    <property type="term" value="F:monooxygenase activity"/>
    <property type="evidence" value="ECO:0007669"/>
    <property type="project" value="InterPro"/>
</dbReference>
<proteinExistence type="predicted"/>
<organism evidence="1 2">
    <name type="scientific">Effrenium voratum</name>
    <dbReference type="NCBI Taxonomy" id="2562239"/>
    <lineage>
        <taxon>Eukaryota</taxon>
        <taxon>Sar</taxon>
        <taxon>Alveolata</taxon>
        <taxon>Dinophyceae</taxon>
        <taxon>Suessiales</taxon>
        <taxon>Symbiodiniaceae</taxon>
        <taxon>Effrenium</taxon>
    </lineage>
</organism>
<dbReference type="EMBL" id="CAUJNA010000753">
    <property type="protein sequence ID" value="CAJ1380851.1"/>
    <property type="molecule type" value="Genomic_DNA"/>
</dbReference>
<gene>
    <name evidence="1" type="ORF">EVOR1521_LOCUS8693</name>
</gene>
<comment type="caution">
    <text evidence="1">The sequence shown here is derived from an EMBL/GenBank/DDBJ whole genome shotgun (WGS) entry which is preliminary data.</text>
</comment>
<evidence type="ECO:0000313" key="1">
    <source>
        <dbReference type="EMBL" id="CAJ1380851.1"/>
    </source>
</evidence>
<dbReference type="SUPFAM" id="SSF48484">
    <property type="entry name" value="Lipoxigenase"/>
    <property type="match status" value="1"/>
</dbReference>
<name>A0AA36MUZ2_9DINO</name>
<protein>
    <submittedName>
        <fullName evidence="1">Uncharacterized protein</fullName>
    </submittedName>
</protein>
<dbReference type="Pfam" id="PF00067">
    <property type="entry name" value="p450"/>
    <property type="match status" value="1"/>
</dbReference>
<dbReference type="InterPro" id="IPR001128">
    <property type="entry name" value="Cyt_P450"/>
</dbReference>
<dbReference type="Proteomes" id="UP001178507">
    <property type="component" value="Unassembled WGS sequence"/>
</dbReference>
<sequence length="1531" mass="173148">MLRLVLALSLALAQECPLGEGTCSSQPTTGLLPVPECEEDLELKDFVERGKALCNPRHLPESLRPPKKVAGLYWLKGLPLPDVAACFSTGEWNQATLTLKLMVWKDFFFKNDFTGRSLAASVYQTGAYYLVKYKDETLSEADITPHASRLASPAALAFAAISSFPLVEQTGLTTPGSRYTRPSYFGIADYKVLTSEYEAWKILDADLQPVPDNVATMMKLLPKKIGDKHVVKYSEGPCGEKSQDSRTGDGSCQGFFLELARQPQLGLLHEEKELKIAHVTTKGCHAEYSVICLEGVYEVKESHVCTSGTFEGPAAKSIQHSWELCSSQDQKVNLLSSVVDLTWDVEIPPNTRVEGCVRISLADEYPELSKVRGTMEQQRQALVAKKKEVGGCPTFRTTSDRLARASDFEGSGLTGVVSRQYLKLVQKELSTRARLWTHTSPLSSNESWMDSTIHTASLATFLPYFANRTTAFSMCAALNCGEPTPFIDGPMKFRYDQVATAQADPAQPRVYSMWSTPPTEECHHWTLPLFLSSGSKEHRQWRMLLDEAGFETMHTQDLTEAATLLDAAWLEKLRHALGMKSLLPAPTELEVGRIVVQLVFEGIWRKKMSFNEAYAITPYLEFGKMCIFGKRGKHMGLVQPLALAGIKRVALAFARDSPTAEKLFKLIQLPKYSNLKTLLESSKKPLNDILLQDVMDASLFAGVLGTTDLATKCVKSQFKDGNHVTMFRKDASAYLHELMRTDAAVGQFTTALTKDETWNLEGHKVPFPADQAVTMSLVTANRDPRVFPDPDVFDPDREELGEMLTWNGKLKHVMARNYTGAPRFCPGYHLSMKVAKDVCAQMTKDLSAWGGDAGEHKKIEGLVKIKAAGYHGKEASVAYYDFHKEKHCVTDKHHHDEYIGCFAAEDLEVLDPNGGRPKTLEEEYNMCPALVPAMMQMMLHVLAQQVETQSTVGWIISRLLGKQPTSENFHRDWSDDFTMGLYAGINLIAMPMYASRHSDSVFIPRRKGSVEVFSVGSVAAPDVDIDHPKFVPVEWYIPQPLLDYGMLPGMTCFHGFLRQLPWDDMLEDERNTWDLVMNLSQRSYLRKEEWVMSFYKGYKTHDGKDNWPEREVDFAKMYWKRDEWDDGLEKAIAFGLIGSHRLEHLNPPVDFGGESLPFVIRLNKFRGLPVRKGFGKYEGDLHFTKDGYPAMMELADGTRVARGDKDWQYWKFAWRCSLITVITLTDHLHMTHFRSGNVLATATRKTLSPNHPLRRLLSVFTFGTIFINLQAMHTLIGPRHVLHRSTPFVQFEDLSDAVPKNLLPLTEKHKALLREEEWNKLPAKVQETPYYADGKLLFNAERQLLKEFRELYSYGRLGFCDKQDQVTGPELRSLLNELVAENSRSHYASSLNSNATCTQFFEEILMSYVWTVTGWHRHVGTVGDYYRDPELASFSWREGERSARPLQHMQMTTVAVFTSALQPKLIEDYSHVFQGVHKEEQMLQILDRFKSQLHKISEEVEKRNQKRIHDPDMGFKNIHADPKIVECSVAV</sequence>